<evidence type="ECO:0008006" key="3">
    <source>
        <dbReference type="Google" id="ProtNLM"/>
    </source>
</evidence>
<name>A0A9Q0MAH0_BLOTA</name>
<accession>A0A9Q0MAH0</accession>
<dbReference type="AlphaFoldDB" id="A0A9Q0MAH0"/>
<dbReference type="OMA" id="GHNHAGN"/>
<dbReference type="PANTHER" id="PTHR16509">
    <property type="match status" value="1"/>
</dbReference>
<comment type="caution">
    <text evidence="1">The sequence shown here is derived from an EMBL/GenBank/DDBJ whole genome shotgun (WGS) entry which is preliminary data.</text>
</comment>
<sequence>MESAFDSSKPILPLLRFGIVADVQYADNDDKKAWYNPNKTRFYRNSLKQVEKAFNFWNKVDSVCPVRFILQLGDIIDALNKSSDSQLAIERALNCFLHNPSMPTFHTIGNHELCNFNRQEMGYLFDKYLFERSHSDVPFQLKSSKCPQDNSSPLYYKFTPMKGVKMISLDTYDISVLGYDPSHPKYKIASNILEKYHGHTDFELWDSDRTLVGNEKRFQSSNGALSEEQLEWLNKELHESDLENEIVIVFGHVGLHSQSCGWDSLLWNYDQVIECFHRHRCVVAYFSGHAHNSGYALDDGIHYVVFHGVIETDPKEEAFATITVFDDRIFIDGKGVEQQMTLKLRQSIGTTTMEIDHVEDGVHIVEIEVEV</sequence>
<evidence type="ECO:0000313" key="1">
    <source>
        <dbReference type="EMBL" id="KAJ6220100.1"/>
    </source>
</evidence>
<reference evidence="1" key="1">
    <citation type="submission" date="2022-12" db="EMBL/GenBank/DDBJ databases">
        <title>Genome assemblies of Blomia tropicalis.</title>
        <authorList>
            <person name="Cui Y."/>
        </authorList>
    </citation>
    <scope>NUCLEOTIDE SEQUENCE</scope>
    <source>
        <tissue evidence="1">Adult mites</tissue>
    </source>
</reference>
<gene>
    <name evidence="1" type="ORF">RDWZM_005912</name>
</gene>
<organism evidence="1 2">
    <name type="scientific">Blomia tropicalis</name>
    <name type="common">Mite</name>
    <dbReference type="NCBI Taxonomy" id="40697"/>
    <lineage>
        <taxon>Eukaryota</taxon>
        <taxon>Metazoa</taxon>
        <taxon>Ecdysozoa</taxon>
        <taxon>Arthropoda</taxon>
        <taxon>Chelicerata</taxon>
        <taxon>Arachnida</taxon>
        <taxon>Acari</taxon>
        <taxon>Acariformes</taxon>
        <taxon>Sarcoptiformes</taxon>
        <taxon>Astigmata</taxon>
        <taxon>Glycyphagoidea</taxon>
        <taxon>Echimyopodidae</taxon>
        <taxon>Blomia</taxon>
    </lineage>
</organism>
<dbReference type="SUPFAM" id="SSF56300">
    <property type="entry name" value="Metallo-dependent phosphatases"/>
    <property type="match status" value="1"/>
</dbReference>
<dbReference type="GO" id="GO:0008663">
    <property type="term" value="F:2',3'-cyclic-nucleotide 2'-phosphodiesterase activity"/>
    <property type="evidence" value="ECO:0007669"/>
    <property type="project" value="TreeGrafter"/>
</dbReference>
<dbReference type="GO" id="GO:0030145">
    <property type="term" value="F:manganese ion binding"/>
    <property type="evidence" value="ECO:0007669"/>
    <property type="project" value="TreeGrafter"/>
</dbReference>
<dbReference type="Proteomes" id="UP001142055">
    <property type="component" value="Chromosome 2"/>
</dbReference>
<dbReference type="Gene3D" id="3.60.21.10">
    <property type="match status" value="1"/>
</dbReference>
<proteinExistence type="predicted"/>
<dbReference type="OrthoDB" id="9675250at2759"/>
<dbReference type="GO" id="GO:0047734">
    <property type="term" value="F:CDP-glycerol diphosphatase activity"/>
    <property type="evidence" value="ECO:0007669"/>
    <property type="project" value="TreeGrafter"/>
</dbReference>
<dbReference type="InterPro" id="IPR029052">
    <property type="entry name" value="Metallo-depent_PP-like"/>
</dbReference>
<dbReference type="PANTHER" id="PTHR16509:SF1">
    <property type="entry name" value="MANGANESE-DEPENDENT ADP-RIBOSE_CDP-ALCOHOL DIPHOSPHATASE"/>
    <property type="match status" value="1"/>
</dbReference>
<dbReference type="EMBL" id="JAPWDV010000002">
    <property type="protein sequence ID" value="KAJ6220100.1"/>
    <property type="molecule type" value="Genomic_DNA"/>
</dbReference>
<keyword evidence="2" id="KW-1185">Reference proteome</keyword>
<protein>
    <recommendedName>
        <fullName evidence="3">Manganese-dependent ADP-ribose/CDP-alcohol diphosphatase</fullName>
    </recommendedName>
</protein>
<dbReference type="GO" id="GO:0047631">
    <property type="term" value="F:ADP-ribose diphosphatase activity"/>
    <property type="evidence" value="ECO:0007669"/>
    <property type="project" value="TreeGrafter"/>
</dbReference>
<evidence type="ECO:0000313" key="2">
    <source>
        <dbReference type="Proteomes" id="UP001142055"/>
    </source>
</evidence>